<protein>
    <recommendedName>
        <fullName evidence="5 8">UDP-glucose 4-epimerase</fullName>
        <ecNumber evidence="4 8">5.1.3.2</ecNumber>
    </recommendedName>
</protein>
<comment type="pathway">
    <text evidence="8">Carbohydrate metabolism; galactose metabolism.</text>
</comment>
<accession>A3PE72</accession>
<dbReference type="GO" id="GO:0006012">
    <property type="term" value="P:galactose metabolic process"/>
    <property type="evidence" value="ECO:0007669"/>
    <property type="project" value="UniProtKB-UniPathway"/>
</dbReference>
<dbReference type="STRING" id="167546.P9301_14241"/>
<evidence type="ECO:0000313" key="11">
    <source>
        <dbReference type="Proteomes" id="UP000001430"/>
    </source>
</evidence>
<dbReference type="NCBIfam" id="TIGR01179">
    <property type="entry name" value="galE"/>
    <property type="match status" value="1"/>
</dbReference>
<dbReference type="Gene3D" id="3.40.50.720">
    <property type="entry name" value="NAD(P)-binding Rossmann-like Domain"/>
    <property type="match status" value="1"/>
</dbReference>
<name>A3PE72_PROM0</name>
<evidence type="ECO:0000256" key="3">
    <source>
        <dbReference type="ARBA" id="ARBA00007637"/>
    </source>
</evidence>
<dbReference type="Gene3D" id="3.90.25.10">
    <property type="entry name" value="UDP-galactose 4-epimerase, domain 1"/>
    <property type="match status" value="1"/>
</dbReference>
<evidence type="ECO:0000259" key="9">
    <source>
        <dbReference type="Pfam" id="PF16363"/>
    </source>
</evidence>
<dbReference type="EC" id="5.1.3.2" evidence="4 8"/>
<dbReference type="KEGG" id="pmg:P9301_14241"/>
<comment type="cofactor">
    <cofactor evidence="2 8">
        <name>NAD(+)</name>
        <dbReference type="ChEBI" id="CHEBI:57540"/>
    </cofactor>
</comment>
<dbReference type="RefSeq" id="WP_011863356.1">
    <property type="nucleotide sequence ID" value="NC_009091.1"/>
</dbReference>
<dbReference type="GO" id="GO:0003978">
    <property type="term" value="F:UDP-glucose 4-epimerase activity"/>
    <property type="evidence" value="ECO:0007669"/>
    <property type="project" value="UniProtKB-UniRule"/>
</dbReference>
<dbReference type="PANTHER" id="PTHR43725">
    <property type="entry name" value="UDP-GLUCOSE 4-EPIMERASE"/>
    <property type="match status" value="1"/>
</dbReference>
<dbReference type="InterPro" id="IPR005886">
    <property type="entry name" value="UDP_G4E"/>
</dbReference>
<organism evidence="10 11">
    <name type="scientific">Prochlorococcus marinus (strain MIT 9301)</name>
    <dbReference type="NCBI Taxonomy" id="167546"/>
    <lineage>
        <taxon>Bacteria</taxon>
        <taxon>Bacillati</taxon>
        <taxon>Cyanobacteriota</taxon>
        <taxon>Cyanophyceae</taxon>
        <taxon>Synechococcales</taxon>
        <taxon>Prochlorococcaceae</taxon>
        <taxon>Prochlorococcus</taxon>
    </lineage>
</organism>
<evidence type="ECO:0000313" key="10">
    <source>
        <dbReference type="EMBL" id="ABO18047.1"/>
    </source>
</evidence>
<dbReference type="UniPathway" id="UPA00214"/>
<dbReference type="GO" id="GO:0005829">
    <property type="term" value="C:cytosol"/>
    <property type="evidence" value="ECO:0007669"/>
    <property type="project" value="TreeGrafter"/>
</dbReference>
<keyword evidence="7 8" id="KW-0413">Isomerase</keyword>
<dbReference type="AlphaFoldDB" id="A3PE72"/>
<evidence type="ECO:0000256" key="5">
    <source>
        <dbReference type="ARBA" id="ARBA00018569"/>
    </source>
</evidence>
<evidence type="ECO:0000256" key="2">
    <source>
        <dbReference type="ARBA" id="ARBA00001911"/>
    </source>
</evidence>
<comment type="similarity">
    <text evidence="3 8">Belongs to the NAD(P)-dependent epimerase/dehydratase family.</text>
</comment>
<keyword evidence="8" id="KW-0119">Carbohydrate metabolism</keyword>
<reference evidence="10 11" key="1">
    <citation type="journal article" date="2007" name="PLoS Genet.">
        <title>Patterns and implications of gene gain and loss in the evolution of Prochlorococcus.</title>
        <authorList>
            <person name="Kettler G.C."/>
            <person name="Martiny A.C."/>
            <person name="Huang K."/>
            <person name="Zucker J."/>
            <person name="Coleman M.L."/>
            <person name="Rodrigue S."/>
            <person name="Chen F."/>
            <person name="Lapidus A."/>
            <person name="Ferriera S."/>
            <person name="Johnson J."/>
            <person name="Steglich C."/>
            <person name="Church G.M."/>
            <person name="Richardson P."/>
            <person name="Chisholm S.W."/>
        </authorList>
    </citation>
    <scope>NUCLEOTIDE SEQUENCE [LARGE SCALE GENOMIC DNA]</scope>
    <source>
        <strain evidence="10 11">MIT 9301</strain>
    </source>
</reference>
<dbReference type="Pfam" id="PF16363">
    <property type="entry name" value="GDP_Man_Dehyd"/>
    <property type="match status" value="1"/>
</dbReference>
<dbReference type="EMBL" id="CP000576">
    <property type="protein sequence ID" value="ABO18047.1"/>
    <property type="molecule type" value="Genomic_DNA"/>
</dbReference>
<evidence type="ECO:0000256" key="8">
    <source>
        <dbReference type="RuleBase" id="RU366046"/>
    </source>
</evidence>
<comment type="subunit">
    <text evidence="8">Homodimer.</text>
</comment>
<evidence type="ECO:0000256" key="6">
    <source>
        <dbReference type="ARBA" id="ARBA00023027"/>
    </source>
</evidence>
<evidence type="ECO:0000256" key="4">
    <source>
        <dbReference type="ARBA" id="ARBA00013189"/>
    </source>
</evidence>
<dbReference type="CDD" id="cd05247">
    <property type="entry name" value="UDP_G4E_1_SDR_e"/>
    <property type="match status" value="1"/>
</dbReference>
<evidence type="ECO:0000256" key="7">
    <source>
        <dbReference type="ARBA" id="ARBA00023235"/>
    </source>
</evidence>
<evidence type="ECO:0000256" key="1">
    <source>
        <dbReference type="ARBA" id="ARBA00000083"/>
    </source>
</evidence>
<dbReference type="HOGENOM" id="CLU_007383_1_10_3"/>
<dbReference type="PANTHER" id="PTHR43725:SF47">
    <property type="entry name" value="UDP-GLUCOSE 4-EPIMERASE"/>
    <property type="match status" value="1"/>
</dbReference>
<dbReference type="OrthoDB" id="9801785at2"/>
<proteinExistence type="inferred from homology"/>
<gene>
    <name evidence="10" type="primary">galE</name>
    <name evidence="10" type="ordered locus">P9301_14241</name>
</gene>
<dbReference type="Proteomes" id="UP000001430">
    <property type="component" value="Chromosome"/>
</dbReference>
<keyword evidence="6 8" id="KW-0520">NAD</keyword>
<sequence>MNKIILVTGGAGFIGSHTCLLLLESGYKVVVIDSFINSSLNSLERVKKILISDNNFFSNRLKIVKGDLRDFECINNIFLKYKINKEKIDGVIHFAGLKNIKESISDPISYWENNVTGTINLLKAMHHNNCNSIIFSSTAALYGKSESKVFKETSIKSPINPYGETKLAIEKLLNDLYKSNPNSWKIANLRYFNPIGCHNSGQIGESPLNKPTNIFPLIIKAASKEIKKISIFGNDWPTHDGTGIRDYIHVMDLAEGHIKAIEFLMSKNKGNLINLNLGRGVGVSVLELINTFTKVNNVNIEYEFAERREGDVPISIADNCLAKTLLNWCPKRDIEEMCIDGWKWKLLNPKGY</sequence>
<dbReference type="SUPFAM" id="SSF51735">
    <property type="entry name" value="NAD(P)-binding Rossmann-fold domains"/>
    <property type="match status" value="1"/>
</dbReference>
<feature type="domain" description="NAD(P)-binding" evidence="9">
    <location>
        <begin position="6"/>
        <end position="338"/>
    </location>
</feature>
<dbReference type="eggNOG" id="COG1087">
    <property type="taxonomic scope" value="Bacteria"/>
</dbReference>
<dbReference type="InterPro" id="IPR036291">
    <property type="entry name" value="NAD(P)-bd_dom_sf"/>
</dbReference>
<comment type="catalytic activity">
    <reaction evidence="1 8">
        <text>UDP-alpha-D-glucose = UDP-alpha-D-galactose</text>
        <dbReference type="Rhea" id="RHEA:22168"/>
        <dbReference type="ChEBI" id="CHEBI:58885"/>
        <dbReference type="ChEBI" id="CHEBI:66914"/>
        <dbReference type="EC" id="5.1.3.2"/>
    </reaction>
</comment>
<keyword evidence="11" id="KW-1185">Reference proteome</keyword>
<dbReference type="InterPro" id="IPR016040">
    <property type="entry name" value="NAD(P)-bd_dom"/>
</dbReference>